<comment type="caution">
    <text evidence="2">The sequence shown here is derived from an EMBL/GenBank/DDBJ whole genome shotgun (WGS) entry which is preliminary data.</text>
</comment>
<dbReference type="Pfam" id="PF04801">
    <property type="entry name" value="RPC5"/>
    <property type="match status" value="1"/>
</dbReference>
<keyword evidence="3" id="KW-1185">Reference proteome</keyword>
<feature type="compositionally biased region" description="Basic and acidic residues" evidence="1">
    <location>
        <begin position="123"/>
        <end position="133"/>
    </location>
</feature>
<dbReference type="InterPro" id="IPR006886">
    <property type="entry name" value="RNA_pol_III_Rpc5"/>
</dbReference>
<feature type="region of interest" description="Disordered" evidence="1">
    <location>
        <begin position="121"/>
        <end position="147"/>
    </location>
</feature>
<dbReference type="Proteomes" id="UP000594638">
    <property type="component" value="Unassembled WGS sequence"/>
</dbReference>
<dbReference type="AlphaFoldDB" id="A0A8S0SNU5"/>
<evidence type="ECO:0000313" key="2">
    <source>
        <dbReference type="EMBL" id="CAA2993671.1"/>
    </source>
</evidence>
<dbReference type="PANTHER" id="PTHR12069:SF0">
    <property type="entry name" value="DNA-DIRECTED RNA POLYMERASE III SUBUNIT RPC5"/>
    <property type="match status" value="1"/>
</dbReference>
<name>A0A8S0SNU5_OLEEU</name>
<dbReference type="PANTHER" id="PTHR12069">
    <property type="entry name" value="DNA-DIRECTED RNA POLYMERASES III 80 KDA POLYPEPTIDE RNA POLYMERASE III SUBUNIT 5"/>
    <property type="match status" value="1"/>
</dbReference>
<evidence type="ECO:0000256" key="1">
    <source>
        <dbReference type="SAM" id="MobiDB-lite"/>
    </source>
</evidence>
<sequence length="291" mass="32320">MDVEVEVKPDEGNENETKEEMMHETEDAGGEAPNDVVREIDVYFASPIDPNTRAIKFKVTVKPASSEFEVDLAVNVDSSNYDCDADPKVQITKQTLASSWEPLHTSGYAVEDLGLRQSMQGLKPRDSKNKKIETGNGEGAVNVEEPKEEKPLAASKKFLKLNPTVAKKKEEAWEALEKKLNDLLFGGRNGPETFQKHQGLQGIAKEAVAAANSIGAFPDELQAIINQFAFNIHGVYVPKSSPDHPQYDPFRNFFFDCLLLQEHVLFFCGTRSAHRSMISVCVDVLTPHNQT</sequence>
<protein>
    <submittedName>
        <fullName evidence="2">Uncharacterized protein</fullName>
    </submittedName>
</protein>
<feature type="region of interest" description="Disordered" evidence="1">
    <location>
        <begin position="1"/>
        <end position="34"/>
    </location>
</feature>
<organism evidence="2 3">
    <name type="scientific">Olea europaea subsp. europaea</name>
    <dbReference type="NCBI Taxonomy" id="158383"/>
    <lineage>
        <taxon>Eukaryota</taxon>
        <taxon>Viridiplantae</taxon>
        <taxon>Streptophyta</taxon>
        <taxon>Embryophyta</taxon>
        <taxon>Tracheophyta</taxon>
        <taxon>Spermatophyta</taxon>
        <taxon>Magnoliopsida</taxon>
        <taxon>eudicotyledons</taxon>
        <taxon>Gunneridae</taxon>
        <taxon>Pentapetalae</taxon>
        <taxon>asterids</taxon>
        <taxon>lamiids</taxon>
        <taxon>Lamiales</taxon>
        <taxon>Oleaceae</taxon>
        <taxon>Oleeae</taxon>
        <taxon>Olea</taxon>
    </lineage>
</organism>
<dbReference type="GO" id="GO:0005666">
    <property type="term" value="C:RNA polymerase III complex"/>
    <property type="evidence" value="ECO:0007669"/>
    <property type="project" value="TreeGrafter"/>
</dbReference>
<evidence type="ECO:0000313" key="3">
    <source>
        <dbReference type="Proteomes" id="UP000594638"/>
    </source>
</evidence>
<dbReference type="EMBL" id="CACTIH010005453">
    <property type="protein sequence ID" value="CAA2993671.1"/>
    <property type="molecule type" value="Genomic_DNA"/>
</dbReference>
<reference evidence="2 3" key="1">
    <citation type="submission" date="2019-12" db="EMBL/GenBank/DDBJ databases">
        <authorList>
            <person name="Alioto T."/>
            <person name="Alioto T."/>
            <person name="Gomez Garrido J."/>
        </authorList>
    </citation>
    <scope>NUCLEOTIDE SEQUENCE [LARGE SCALE GENOMIC DNA]</scope>
</reference>
<dbReference type="GO" id="GO:0042797">
    <property type="term" value="P:tRNA transcription by RNA polymerase III"/>
    <property type="evidence" value="ECO:0007669"/>
    <property type="project" value="TreeGrafter"/>
</dbReference>
<feature type="compositionally biased region" description="Basic and acidic residues" evidence="1">
    <location>
        <begin position="1"/>
        <end position="26"/>
    </location>
</feature>
<proteinExistence type="predicted"/>
<gene>
    <name evidence="2" type="ORF">OLEA9_A091310</name>
</gene>
<accession>A0A8S0SNU5</accession>
<dbReference type="Gramene" id="OE9A091310T1">
    <property type="protein sequence ID" value="OE9A091310C1"/>
    <property type="gene ID" value="OE9A091310"/>
</dbReference>
<dbReference type="OrthoDB" id="340681at2759"/>